<evidence type="ECO:0000313" key="2">
    <source>
        <dbReference type="EMBL" id="QDT10331.1"/>
    </source>
</evidence>
<feature type="domain" description="Glycosyl transferase family 1" evidence="1">
    <location>
        <begin position="148"/>
        <end position="290"/>
    </location>
</feature>
<protein>
    <submittedName>
        <fullName evidence="2">Glycosyl transferases group 1</fullName>
    </submittedName>
</protein>
<dbReference type="OrthoDB" id="258796at2"/>
<dbReference type="EMBL" id="CP036526">
    <property type="protein sequence ID" value="QDT10331.1"/>
    <property type="molecule type" value="Genomic_DNA"/>
</dbReference>
<organism evidence="2 3">
    <name type="scientific">Stieleria marina</name>
    <dbReference type="NCBI Taxonomy" id="1930275"/>
    <lineage>
        <taxon>Bacteria</taxon>
        <taxon>Pseudomonadati</taxon>
        <taxon>Planctomycetota</taxon>
        <taxon>Planctomycetia</taxon>
        <taxon>Pirellulales</taxon>
        <taxon>Pirellulaceae</taxon>
        <taxon>Stieleria</taxon>
    </lineage>
</organism>
<dbReference type="RefSeq" id="WP_145417841.1">
    <property type="nucleotide sequence ID" value="NZ_CP036526.1"/>
</dbReference>
<evidence type="ECO:0000259" key="1">
    <source>
        <dbReference type="Pfam" id="PF00534"/>
    </source>
</evidence>
<dbReference type="Proteomes" id="UP000319817">
    <property type="component" value="Chromosome"/>
</dbReference>
<dbReference type="Gene3D" id="3.40.50.2000">
    <property type="entry name" value="Glycogen Phosphorylase B"/>
    <property type="match status" value="1"/>
</dbReference>
<dbReference type="InterPro" id="IPR001296">
    <property type="entry name" value="Glyco_trans_1"/>
</dbReference>
<dbReference type="GO" id="GO:0016757">
    <property type="term" value="F:glycosyltransferase activity"/>
    <property type="evidence" value="ECO:0007669"/>
    <property type="project" value="InterPro"/>
</dbReference>
<dbReference type="Pfam" id="PF00534">
    <property type="entry name" value="Glycos_transf_1"/>
    <property type="match status" value="1"/>
</dbReference>
<dbReference type="InterPro" id="IPR027627">
    <property type="entry name" value="Glycosyltransferase_put"/>
</dbReference>
<dbReference type="AlphaFoldDB" id="A0A517NT77"/>
<keyword evidence="3" id="KW-1185">Reference proteome</keyword>
<dbReference type="SUPFAM" id="SSF53756">
    <property type="entry name" value="UDP-Glycosyltransferase/glycogen phosphorylase"/>
    <property type="match status" value="1"/>
</dbReference>
<accession>A0A517NT77</accession>
<reference evidence="2 3" key="1">
    <citation type="submission" date="2019-02" db="EMBL/GenBank/DDBJ databases">
        <title>Deep-cultivation of Planctomycetes and their phenomic and genomic characterization uncovers novel biology.</title>
        <authorList>
            <person name="Wiegand S."/>
            <person name="Jogler M."/>
            <person name="Boedeker C."/>
            <person name="Pinto D."/>
            <person name="Vollmers J."/>
            <person name="Rivas-Marin E."/>
            <person name="Kohn T."/>
            <person name="Peeters S.H."/>
            <person name="Heuer A."/>
            <person name="Rast P."/>
            <person name="Oberbeckmann S."/>
            <person name="Bunk B."/>
            <person name="Jeske O."/>
            <person name="Meyerdierks A."/>
            <person name="Storesund J.E."/>
            <person name="Kallscheuer N."/>
            <person name="Luecker S."/>
            <person name="Lage O.M."/>
            <person name="Pohl T."/>
            <person name="Merkel B.J."/>
            <person name="Hornburger P."/>
            <person name="Mueller R.-W."/>
            <person name="Bruemmer F."/>
            <person name="Labrenz M."/>
            <person name="Spormann A.M."/>
            <person name="Op den Camp H."/>
            <person name="Overmann J."/>
            <person name="Amann R."/>
            <person name="Jetten M.S.M."/>
            <person name="Mascher T."/>
            <person name="Medema M.H."/>
            <person name="Devos D.P."/>
            <person name="Kaster A.-K."/>
            <person name="Ovreas L."/>
            <person name="Rohde M."/>
            <person name="Galperin M.Y."/>
            <person name="Jogler C."/>
        </authorList>
    </citation>
    <scope>NUCLEOTIDE SEQUENCE [LARGE SCALE GENOMIC DNA]</scope>
    <source>
        <strain evidence="2 3">K23_9</strain>
    </source>
</reference>
<evidence type="ECO:0000313" key="3">
    <source>
        <dbReference type="Proteomes" id="UP000319817"/>
    </source>
</evidence>
<gene>
    <name evidence="2" type="ORF">K239x_22870</name>
</gene>
<dbReference type="NCBIfam" id="TIGR04348">
    <property type="entry name" value="selenoneine biosynthesis selenosugar synthase SenB"/>
    <property type="match status" value="1"/>
</dbReference>
<dbReference type="CDD" id="cd01635">
    <property type="entry name" value="Glycosyltransferase_GTB-type"/>
    <property type="match status" value="1"/>
</dbReference>
<proteinExistence type="predicted"/>
<keyword evidence="2" id="KW-0808">Transferase</keyword>
<name>A0A517NT77_9BACT</name>
<sequence length="321" mass="34953">MQILIVTHAPRGSTKGNRITADRWARFLTQAGHSTRIENGLVEGQFDRLLALHATHSSDAIARFQQVFPDRPVILCLTGTDLHRDLQGKRGEQAKRIAADSIRRCSKLVLLEPEGIRHLPSEAVTKAHVVLQSAVAVSKELRTASSTGATDLCVIGHLRDEKDPFLAARASRRLPANSRIRITHIGAALNPEIGDAAREQMRTAHRYQWIGPFSHAQTQQRLASSNAMLLTSKIEGAPSVISEAVVNSVPILCTRIPATIGLLGSDYRGMFAVGDEVALASDMSRLENDASFALELTVAVKALAFKFQPAVEQAALENLIR</sequence>